<proteinExistence type="predicted"/>
<name>A0A5B7F1V7_PORTR</name>
<evidence type="ECO:0000313" key="2">
    <source>
        <dbReference type="Proteomes" id="UP000324222"/>
    </source>
</evidence>
<accession>A0A5B7F1V7</accession>
<organism evidence="1 2">
    <name type="scientific">Portunus trituberculatus</name>
    <name type="common">Swimming crab</name>
    <name type="synonym">Neptunus trituberculatus</name>
    <dbReference type="NCBI Taxonomy" id="210409"/>
    <lineage>
        <taxon>Eukaryota</taxon>
        <taxon>Metazoa</taxon>
        <taxon>Ecdysozoa</taxon>
        <taxon>Arthropoda</taxon>
        <taxon>Crustacea</taxon>
        <taxon>Multicrustacea</taxon>
        <taxon>Malacostraca</taxon>
        <taxon>Eumalacostraca</taxon>
        <taxon>Eucarida</taxon>
        <taxon>Decapoda</taxon>
        <taxon>Pleocyemata</taxon>
        <taxon>Brachyura</taxon>
        <taxon>Eubrachyura</taxon>
        <taxon>Portunoidea</taxon>
        <taxon>Portunidae</taxon>
        <taxon>Portuninae</taxon>
        <taxon>Portunus</taxon>
    </lineage>
</organism>
<dbReference type="EMBL" id="VSRR010004877">
    <property type="protein sequence ID" value="MPC40971.1"/>
    <property type="molecule type" value="Genomic_DNA"/>
</dbReference>
<gene>
    <name evidence="1" type="ORF">E2C01_034548</name>
</gene>
<keyword evidence="2" id="KW-1185">Reference proteome</keyword>
<dbReference type="Proteomes" id="UP000324222">
    <property type="component" value="Unassembled WGS sequence"/>
</dbReference>
<comment type="caution">
    <text evidence="1">The sequence shown here is derived from an EMBL/GenBank/DDBJ whole genome shotgun (WGS) entry which is preliminary data.</text>
</comment>
<evidence type="ECO:0000313" key="1">
    <source>
        <dbReference type="EMBL" id="MPC40971.1"/>
    </source>
</evidence>
<protein>
    <submittedName>
        <fullName evidence="1">Uncharacterized protein</fullName>
    </submittedName>
</protein>
<dbReference type="AlphaFoldDB" id="A0A5B7F1V7"/>
<reference evidence="1 2" key="1">
    <citation type="submission" date="2019-05" db="EMBL/GenBank/DDBJ databases">
        <title>Another draft genome of Portunus trituberculatus and its Hox gene families provides insights of decapod evolution.</title>
        <authorList>
            <person name="Jeong J.-H."/>
            <person name="Song I."/>
            <person name="Kim S."/>
            <person name="Choi T."/>
            <person name="Kim D."/>
            <person name="Ryu S."/>
            <person name="Kim W."/>
        </authorList>
    </citation>
    <scope>NUCLEOTIDE SEQUENCE [LARGE SCALE GENOMIC DNA]</scope>
    <source>
        <tissue evidence="1">Muscle</tissue>
    </source>
</reference>
<sequence length="93" mass="10674">MPFDYGREHTSHSVVATAWRFGMVCWEHTNHSVVATAWCFAVARFLRHAPSPSRPQPPVGILEEYTWEALLGRFHTKVAHRTWQVASGKWQAT</sequence>